<sequence length="89" mass="8821">MAEQNGAGAGPGDSLSPAAAAPTLDVQQPASTSASQVAFAEQKKPERPAPASLPLTRVPTSDRPKEGGSGKGKAGEQAVAMVCGLIVPR</sequence>
<evidence type="ECO:0000256" key="1">
    <source>
        <dbReference type="SAM" id="MobiDB-lite"/>
    </source>
</evidence>
<accession>A0A8H8DFE6</accession>
<dbReference type="AlphaFoldDB" id="A0A8H8DFE6"/>
<evidence type="ECO:0000313" key="3">
    <source>
        <dbReference type="Proteomes" id="UP000673691"/>
    </source>
</evidence>
<feature type="region of interest" description="Disordered" evidence="1">
    <location>
        <begin position="1"/>
        <end position="76"/>
    </location>
</feature>
<dbReference type="EMBL" id="JAEFCI010012183">
    <property type="protein sequence ID" value="KAG5456156.1"/>
    <property type="molecule type" value="Genomic_DNA"/>
</dbReference>
<keyword evidence="3" id="KW-1185">Reference proteome</keyword>
<feature type="compositionally biased region" description="Polar residues" evidence="1">
    <location>
        <begin position="25"/>
        <end position="36"/>
    </location>
</feature>
<protein>
    <submittedName>
        <fullName evidence="2">Uncharacterized protein</fullName>
    </submittedName>
</protein>
<evidence type="ECO:0000313" key="2">
    <source>
        <dbReference type="EMBL" id="KAG5456156.1"/>
    </source>
</evidence>
<proteinExistence type="predicted"/>
<comment type="caution">
    <text evidence="2">The sequence shown here is derived from an EMBL/GenBank/DDBJ whole genome shotgun (WGS) entry which is preliminary data.</text>
</comment>
<name>A0A8H8DFE6_9FUNG</name>
<reference evidence="2 3" key="1">
    <citation type="journal article" name="Sci. Rep.">
        <title>Genome-scale phylogenetic analyses confirm Olpidium as the closest living zoosporic fungus to the non-flagellated, terrestrial fungi.</title>
        <authorList>
            <person name="Chang Y."/>
            <person name="Rochon D."/>
            <person name="Sekimoto S."/>
            <person name="Wang Y."/>
            <person name="Chovatia M."/>
            <person name="Sandor L."/>
            <person name="Salamov A."/>
            <person name="Grigoriev I.V."/>
            <person name="Stajich J.E."/>
            <person name="Spatafora J.W."/>
        </authorList>
    </citation>
    <scope>NUCLEOTIDE SEQUENCE [LARGE SCALE GENOMIC DNA]</scope>
    <source>
        <strain evidence="2">S191</strain>
    </source>
</reference>
<gene>
    <name evidence="2" type="ORF">BJ554DRAFT_4184</name>
</gene>
<dbReference type="Proteomes" id="UP000673691">
    <property type="component" value="Unassembled WGS sequence"/>
</dbReference>
<organism evidence="2 3">
    <name type="scientific">Olpidium bornovanus</name>
    <dbReference type="NCBI Taxonomy" id="278681"/>
    <lineage>
        <taxon>Eukaryota</taxon>
        <taxon>Fungi</taxon>
        <taxon>Fungi incertae sedis</taxon>
        <taxon>Olpidiomycota</taxon>
        <taxon>Olpidiomycotina</taxon>
        <taxon>Olpidiomycetes</taxon>
        <taxon>Olpidiales</taxon>
        <taxon>Olpidiaceae</taxon>
        <taxon>Olpidium</taxon>
    </lineage>
</organism>